<dbReference type="Pfam" id="PF23148">
    <property type="entry name" value="Gp77"/>
    <property type="match status" value="1"/>
</dbReference>
<reference evidence="1" key="1">
    <citation type="submission" date="2023-05" db="EMBL/GenBank/DDBJ databases">
        <title>Whole genome sequence of Commensalibacter sp.</title>
        <authorList>
            <person name="Charoenyingcharoen P."/>
            <person name="Yukphan P."/>
        </authorList>
    </citation>
    <scope>NUCLEOTIDE SEQUENCE</scope>
    <source>
        <strain evidence="1">TBRC 16381</strain>
    </source>
</reference>
<comment type="caution">
    <text evidence="1">The sequence shown here is derived from an EMBL/GenBank/DDBJ whole genome shotgun (WGS) entry which is preliminary data.</text>
</comment>
<evidence type="ECO:0000313" key="1">
    <source>
        <dbReference type="EMBL" id="MDI2091699.1"/>
    </source>
</evidence>
<organism evidence="1 2">
    <name type="scientific">Commensalibacter oyaizuii</name>
    <dbReference type="NCBI Taxonomy" id="3043873"/>
    <lineage>
        <taxon>Bacteria</taxon>
        <taxon>Pseudomonadati</taxon>
        <taxon>Pseudomonadota</taxon>
        <taxon>Alphaproteobacteria</taxon>
        <taxon>Acetobacterales</taxon>
        <taxon>Acetobacteraceae</taxon>
    </lineage>
</organism>
<dbReference type="EMBL" id="JASBAO010000001">
    <property type="protein sequence ID" value="MDI2091699.1"/>
    <property type="molecule type" value="Genomic_DNA"/>
</dbReference>
<evidence type="ECO:0000313" key="2">
    <source>
        <dbReference type="Proteomes" id="UP001431634"/>
    </source>
</evidence>
<accession>A0ABT6Q3J4</accession>
<dbReference type="Proteomes" id="UP001431634">
    <property type="component" value="Unassembled WGS sequence"/>
</dbReference>
<protein>
    <submittedName>
        <fullName evidence="1">Uncharacterized protein</fullName>
    </submittedName>
</protein>
<dbReference type="RefSeq" id="WP_281448786.1">
    <property type="nucleotide sequence ID" value="NZ_JASBAO010000001.1"/>
</dbReference>
<dbReference type="InterPro" id="IPR056928">
    <property type="entry name" value="Gp77-like"/>
</dbReference>
<sequence length="161" mass="18129">MQFLSQFKLNPYRIYKSSRRANKGIATFTAKPVNEYMDYSVDFSRLLETNEQIIHGSISVYGAGLVIGGVYPYGSYLTAFIDGGRASSSYYMTFTARTNTGGVFTQEMIMPVIGTSATKRIDYKYASFTQQQKPPNTRPPLNGLKINDRYLLNDSGFFMVI</sequence>
<name>A0ABT6Q3J4_9PROT</name>
<gene>
    <name evidence="1" type="ORF">QJV27_10020</name>
</gene>
<proteinExistence type="predicted"/>
<keyword evidence="2" id="KW-1185">Reference proteome</keyword>